<dbReference type="AlphaFoldDB" id="A0A484LSQ8"/>
<gene>
    <name evidence="2" type="ORF">CCAM_LOCUS21368</name>
</gene>
<dbReference type="Proteomes" id="UP000595140">
    <property type="component" value="Unassembled WGS sequence"/>
</dbReference>
<dbReference type="EMBL" id="OOIL02001989">
    <property type="protein sequence ID" value="VFQ79592.1"/>
    <property type="molecule type" value="Genomic_DNA"/>
</dbReference>
<reference evidence="2 3" key="1">
    <citation type="submission" date="2018-04" db="EMBL/GenBank/DDBJ databases">
        <authorList>
            <person name="Vogel A."/>
        </authorList>
    </citation>
    <scope>NUCLEOTIDE SEQUENCE [LARGE SCALE GENOMIC DNA]</scope>
</reference>
<organism evidence="2 3">
    <name type="scientific">Cuscuta campestris</name>
    <dbReference type="NCBI Taxonomy" id="132261"/>
    <lineage>
        <taxon>Eukaryota</taxon>
        <taxon>Viridiplantae</taxon>
        <taxon>Streptophyta</taxon>
        <taxon>Embryophyta</taxon>
        <taxon>Tracheophyta</taxon>
        <taxon>Spermatophyta</taxon>
        <taxon>Magnoliopsida</taxon>
        <taxon>eudicotyledons</taxon>
        <taxon>Gunneridae</taxon>
        <taxon>Pentapetalae</taxon>
        <taxon>asterids</taxon>
        <taxon>lamiids</taxon>
        <taxon>Solanales</taxon>
        <taxon>Convolvulaceae</taxon>
        <taxon>Cuscuteae</taxon>
        <taxon>Cuscuta</taxon>
        <taxon>Cuscuta subgen. Grammica</taxon>
        <taxon>Cuscuta sect. Cleistogrammica</taxon>
    </lineage>
</organism>
<evidence type="ECO:0000313" key="3">
    <source>
        <dbReference type="Proteomes" id="UP000595140"/>
    </source>
</evidence>
<protein>
    <submittedName>
        <fullName evidence="2">Uncharacterized protein</fullName>
    </submittedName>
</protein>
<evidence type="ECO:0000256" key="1">
    <source>
        <dbReference type="SAM" id="MobiDB-lite"/>
    </source>
</evidence>
<keyword evidence="3" id="KW-1185">Reference proteome</keyword>
<accession>A0A484LSQ8</accession>
<evidence type="ECO:0000313" key="2">
    <source>
        <dbReference type="EMBL" id="VFQ79592.1"/>
    </source>
</evidence>
<proteinExistence type="predicted"/>
<sequence>MLPSPKLSYLLCSIAYFCSLLRSSIFRYPLAADSLREGSRYRSTKRTLLQFRQEGGRHPQRYLCRRTVLPLLSSLRFPLPESMVTPNSSATTSASYSLPPVLGGNVGLLPLCSTLDEEMGDRHSCLAVAAREGDAIIQQYPRREKVITEPSASPPRISESQSSHLKSGIVKSPVQGIGELLLGSHLTP</sequence>
<name>A0A484LSQ8_9ASTE</name>
<feature type="region of interest" description="Disordered" evidence="1">
    <location>
        <begin position="144"/>
        <end position="168"/>
    </location>
</feature>